<feature type="transmembrane region" description="Helical" evidence="1">
    <location>
        <begin position="77"/>
        <end position="106"/>
    </location>
</feature>
<evidence type="ECO:0008006" key="3">
    <source>
        <dbReference type="Google" id="ProtNLM"/>
    </source>
</evidence>
<proteinExistence type="predicted"/>
<feature type="transmembrane region" description="Helical" evidence="1">
    <location>
        <begin position="49"/>
        <end position="71"/>
    </location>
</feature>
<gene>
    <name evidence="2" type="ORF">METZ01_LOCUS186795</name>
</gene>
<organism evidence="2">
    <name type="scientific">marine metagenome</name>
    <dbReference type="NCBI Taxonomy" id="408172"/>
    <lineage>
        <taxon>unclassified sequences</taxon>
        <taxon>metagenomes</taxon>
        <taxon>ecological metagenomes</taxon>
    </lineage>
</organism>
<keyword evidence="1" id="KW-0472">Membrane</keyword>
<reference evidence="2" key="1">
    <citation type="submission" date="2018-05" db="EMBL/GenBank/DDBJ databases">
        <authorList>
            <person name="Lanie J.A."/>
            <person name="Ng W.-L."/>
            <person name="Kazmierczak K.M."/>
            <person name="Andrzejewski T.M."/>
            <person name="Davidsen T.M."/>
            <person name="Wayne K.J."/>
            <person name="Tettelin H."/>
            <person name="Glass J.I."/>
            <person name="Rusch D."/>
            <person name="Podicherti R."/>
            <person name="Tsui H.-C.T."/>
            <person name="Winkler M.E."/>
        </authorList>
    </citation>
    <scope>NUCLEOTIDE SEQUENCE</scope>
</reference>
<keyword evidence="1" id="KW-0812">Transmembrane</keyword>
<dbReference type="AlphaFoldDB" id="A0A382D8C2"/>
<evidence type="ECO:0000256" key="1">
    <source>
        <dbReference type="SAM" id="Phobius"/>
    </source>
</evidence>
<accession>A0A382D8C2</accession>
<keyword evidence="1" id="KW-1133">Transmembrane helix</keyword>
<name>A0A382D8C2_9ZZZZ</name>
<protein>
    <recommendedName>
        <fullName evidence="3">DUF983 domain-containing protein</fullName>
    </recommendedName>
</protein>
<dbReference type="EMBL" id="UINC01037841">
    <property type="protein sequence ID" value="SVB33941.1"/>
    <property type="molecule type" value="Genomic_DNA"/>
</dbReference>
<evidence type="ECO:0000313" key="2">
    <source>
        <dbReference type="EMBL" id="SVB33941.1"/>
    </source>
</evidence>
<sequence length="116" mass="13233">MSLLRCCWKAIKGLCPKCGHGSIVQSRIAIKERCDSCGLKFIDQSGDGWVFLLFLDRALFIFPIVVCFYFGINIKAVIGLCIVLLCTFIWLTTQRLGVSLAIEYWIWEGRKIKKPQ</sequence>